<sequence>MSVSAAPLAGRSPKAKGMGSAVSMKNNTTRSSTTMGAAYFISNEPSGNFVVAADINTDGSLTLSTATFTGGLGQHGNDGGANGPDALFSQGSVKANANASLLAAVNTGSNTVSLFQIDPSDPSNLRAIGAPVSSGGEFPMSLAFNSAGSMLCVLNGGAVNGVQCFNTTDNFLGLKPIANSQRSLGLNQTTPATGPAGSTSHIIFSEDGSSLFAAVKGNPALGDGARGFIAVWDVADDGSLSTNFTNIPPPAKGNLPFALANIPGTTNALFVPDAAVGVDIFDLSQGPERAAESNATQAVPVKGQGAVCWVAHSTKTGTFFVTDIMTALVTEIAVDGNLAGSVVKQYPTQTGAGTIDLEVASLGGNDFLYVNMANATAIQAFSLPAKGQATKTQTLDVAGPVKAAGLSISGANVQGMTVFVKPQ</sequence>
<proteinExistence type="predicted"/>
<reference evidence="1" key="1">
    <citation type="submission" date="2021-02" db="EMBL/GenBank/DDBJ databases">
        <authorList>
            <consortium name="DOE Joint Genome Institute"/>
            <person name="Ahrendt S."/>
            <person name="Looney B.P."/>
            <person name="Miyauchi S."/>
            <person name="Morin E."/>
            <person name="Drula E."/>
            <person name="Courty P.E."/>
            <person name="Chicoki N."/>
            <person name="Fauchery L."/>
            <person name="Kohler A."/>
            <person name="Kuo A."/>
            <person name="Labutti K."/>
            <person name="Pangilinan J."/>
            <person name="Lipzen A."/>
            <person name="Riley R."/>
            <person name="Andreopoulos W."/>
            <person name="He G."/>
            <person name="Johnson J."/>
            <person name="Barry K.W."/>
            <person name="Grigoriev I.V."/>
            <person name="Nagy L."/>
            <person name="Hibbett D."/>
            <person name="Henrissat B."/>
            <person name="Matheny P.B."/>
            <person name="Labbe J."/>
            <person name="Martin F."/>
        </authorList>
    </citation>
    <scope>NUCLEOTIDE SEQUENCE</scope>
    <source>
        <strain evidence="1">EC-137</strain>
    </source>
</reference>
<dbReference type="EMBL" id="MU273723">
    <property type="protein sequence ID" value="KAI0028783.1"/>
    <property type="molecule type" value="Genomic_DNA"/>
</dbReference>
<name>A0ACB8QAD7_9AGAM</name>
<dbReference type="Proteomes" id="UP000814128">
    <property type="component" value="Unassembled WGS sequence"/>
</dbReference>
<gene>
    <name evidence="1" type="ORF">K488DRAFT_89403</name>
</gene>
<accession>A0ACB8QAD7</accession>
<evidence type="ECO:0000313" key="2">
    <source>
        <dbReference type="Proteomes" id="UP000814128"/>
    </source>
</evidence>
<keyword evidence="2" id="KW-1185">Reference proteome</keyword>
<evidence type="ECO:0000313" key="1">
    <source>
        <dbReference type="EMBL" id="KAI0028783.1"/>
    </source>
</evidence>
<reference evidence="1" key="2">
    <citation type="journal article" date="2022" name="New Phytol.">
        <title>Evolutionary transition to the ectomycorrhizal habit in the genomes of a hyperdiverse lineage of mushroom-forming fungi.</title>
        <authorList>
            <person name="Looney B."/>
            <person name="Miyauchi S."/>
            <person name="Morin E."/>
            <person name="Drula E."/>
            <person name="Courty P.E."/>
            <person name="Kohler A."/>
            <person name="Kuo A."/>
            <person name="LaButti K."/>
            <person name="Pangilinan J."/>
            <person name="Lipzen A."/>
            <person name="Riley R."/>
            <person name="Andreopoulos W."/>
            <person name="He G."/>
            <person name="Johnson J."/>
            <person name="Nolan M."/>
            <person name="Tritt A."/>
            <person name="Barry K.W."/>
            <person name="Grigoriev I.V."/>
            <person name="Nagy L.G."/>
            <person name="Hibbett D."/>
            <person name="Henrissat B."/>
            <person name="Matheny P.B."/>
            <person name="Labbe J."/>
            <person name="Martin F.M."/>
        </authorList>
    </citation>
    <scope>NUCLEOTIDE SEQUENCE</scope>
    <source>
        <strain evidence="1">EC-137</strain>
    </source>
</reference>
<organism evidence="1 2">
    <name type="scientific">Vararia minispora EC-137</name>
    <dbReference type="NCBI Taxonomy" id="1314806"/>
    <lineage>
        <taxon>Eukaryota</taxon>
        <taxon>Fungi</taxon>
        <taxon>Dikarya</taxon>
        <taxon>Basidiomycota</taxon>
        <taxon>Agaricomycotina</taxon>
        <taxon>Agaricomycetes</taxon>
        <taxon>Russulales</taxon>
        <taxon>Lachnocladiaceae</taxon>
        <taxon>Vararia</taxon>
    </lineage>
</organism>
<protein>
    <submittedName>
        <fullName evidence="1">Uncharacterized protein</fullName>
    </submittedName>
</protein>
<comment type="caution">
    <text evidence="1">The sequence shown here is derived from an EMBL/GenBank/DDBJ whole genome shotgun (WGS) entry which is preliminary data.</text>
</comment>